<dbReference type="Proteomes" id="UP000023541">
    <property type="component" value="Unassembled WGS sequence"/>
</dbReference>
<dbReference type="eggNOG" id="COG3236">
    <property type="taxonomic scope" value="Bacteria"/>
</dbReference>
<dbReference type="Pfam" id="PF08719">
    <property type="entry name" value="NADAR"/>
    <property type="match status" value="1"/>
</dbReference>
<evidence type="ECO:0000313" key="4">
    <source>
        <dbReference type="EMBL" id="EZH73226.1"/>
    </source>
</evidence>
<accession>A0A023BT90</accession>
<keyword evidence="5" id="KW-1185">Reference proteome</keyword>
<dbReference type="RefSeq" id="WP_034243062.1">
    <property type="nucleotide sequence ID" value="NZ_AQRA01000006.1"/>
</dbReference>
<organism evidence="4 5">
    <name type="scientific">Aquimarina atlantica</name>
    <dbReference type="NCBI Taxonomy" id="1317122"/>
    <lineage>
        <taxon>Bacteria</taxon>
        <taxon>Pseudomonadati</taxon>
        <taxon>Bacteroidota</taxon>
        <taxon>Flavobacteriia</taxon>
        <taxon>Flavobacteriales</taxon>
        <taxon>Flavobacteriaceae</taxon>
        <taxon>Aquimarina</taxon>
    </lineage>
</organism>
<name>A0A023BT90_9FLAO</name>
<dbReference type="Gene3D" id="1.10.357.40">
    <property type="entry name" value="YbiA-like"/>
    <property type="match status" value="1"/>
</dbReference>
<dbReference type="AlphaFoldDB" id="A0A023BT90"/>
<proteinExistence type="predicted"/>
<dbReference type="NCBIfam" id="TIGR02464">
    <property type="entry name" value="ribofla_fusion"/>
    <property type="match status" value="1"/>
</dbReference>
<protein>
    <recommendedName>
        <fullName evidence="3">NADAR domain-containing protein</fullName>
    </recommendedName>
</protein>
<dbReference type="InterPro" id="IPR012816">
    <property type="entry name" value="NADAR"/>
</dbReference>
<reference evidence="4 5" key="1">
    <citation type="submission" date="2014-04" db="EMBL/GenBank/DDBJ databases">
        <title>Aquimarina sp. 22II-S11-z7 Genome Sequencing.</title>
        <authorList>
            <person name="Lai Q."/>
        </authorList>
    </citation>
    <scope>NUCLEOTIDE SEQUENCE [LARGE SCALE GENOMIC DNA]</scope>
    <source>
        <strain evidence="4 5">22II-S11-z7</strain>
    </source>
</reference>
<feature type="domain" description="NADAR" evidence="3">
    <location>
        <begin position="22"/>
        <end position="181"/>
    </location>
</feature>
<comment type="catalytic activity">
    <reaction evidence="2">
        <text>2,5-diamino-6-hydroxy-4-(5-phosphoribosylamino)-pyrimidine + H2O = 2,5,6-triamino-4-hydroxypyrimidine + D-ribose 5-phosphate</text>
        <dbReference type="Rhea" id="RHEA:23436"/>
        <dbReference type="ChEBI" id="CHEBI:15377"/>
        <dbReference type="ChEBI" id="CHEBI:58614"/>
        <dbReference type="ChEBI" id="CHEBI:78346"/>
        <dbReference type="ChEBI" id="CHEBI:137796"/>
    </reaction>
</comment>
<comment type="catalytic activity">
    <reaction evidence="1">
        <text>5-amino-6-(5-phospho-D-ribosylamino)uracil + H2O = 5,6-diaminouracil + D-ribose 5-phosphate</text>
        <dbReference type="Rhea" id="RHEA:55020"/>
        <dbReference type="ChEBI" id="CHEBI:15377"/>
        <dbReference type="ChEBI" id="CHEBI:46252"/>
        <dbReference type="ChEBI" id="CHEBI:58453"/>
        <dbReference type="ChEBI" id="CHEBI:78346"/>
    </reaction>
</comment>
<sequence>MKYNLQNIQEQFNKGKKLKYLFFWGHTPNKDGSIGKSCFSQWWESSFKVDNVNYKTAEHWMMAEKARLFNDIEIIEEIIKSSHPMEAKQLGRKVKNFDPKVWDEHKFEIVKQGNIYKFSQKNELKDFLLNTGKRIIVEASPRDRIWGIGMSENNEKAENPNLWRGQNLLGFALMEVRDELKQEL</sequence>
<evidence type="ECO:0000259" key="3">
    <source>
        <dbReference type="Pfam" id="PF08719"/>
    </source>
</evidence>
<dbReference type="InterPro" id="IPR037238">
    <property type="entry name" value="YbiA-like_sf"/>
</dbReference>
<dbReference type="STRING" id="1317122.ATO12_19675"/>
<evidence type="ECO:0000256" key="1">
    <source>
        <dbReference type="ARBA" id="ARBA00000022"/>
    </source>
</evidence>
<dbReference type="OrthoDB" id="67297at2"/>
<dbReference type="SUPFAM" id="SSF143990">
    <property type="entry name" value="YbiA-like"/>
    <property type="match status" value="1"/>
</dbReference>
<gene>
    <name evidence="4" type="ORF">ATO12_19675</name>
</gene>
<evidence type="ECO:0000313" key="5">
    <source>
        <dbReference type="Proteomes" id="UP000023541"/>
    </source>
</evidence>
<dbReference type="CDD" id="cd15457">
    <property type="entry name" value="NADAR"/>
    <property type="match status" value="1"/>
</dbReference>
<comment type="caution">
    <text evidence="4">The sequence shown here is derived from an EMBL/GenBank/DDBJ whole genome shotgun (WGS) entry which is preliminary data.</text>
</comment>
<dbReference type="EMBL" id="AQRA01000006">
    <property type="protein sequence ID" value="EZH73226.1"/>
    <property type="molecule type" value="Genomic_DNA"/>
</dbReference>
<evidence type="ECO:0000256" key="2">
    <source>
        <dbReference type="ARBA" id="ARBA00000751"/>
    </source>
</evidence>